<evidence type="ECO:0000313" key="17">
    <source>
        <dbReference type="Proteomes" id="UP001500618"/>
    </source>
</evidence>
<dbReference type="PROSITE" id="PS50928">
    <property type="entry name" value="ABC_TM1"/>
    <property type="match status" value="1"/>
</dbReference>
<evidence type="ECO:0000256" key="12">
    <source>
        <dbReference type="ARBA" id="ARBA00023136"/>
    </source>
</evidence>
<dbReference type="Gene3D" id="1.10.3720.10">
    <property type="entry name" value="MetI-like"/>
    <property type="match status" value="1"/>
</dbReference>
<evidence type="ECO:0000256" key="13">
    <source>
        <dbReference type="RuleBase" id="RU363032"/>
    </source>
</evidence>
<evidence type="ECO:0000256" key="10">
    <source>
        <dbReference type="ARBA" id="ARBA00022967"/>
    </source>
</evidence>
<feature type="transmembrane region" description="Helical" evidence="13">
    <location>
        <begin position="108"/>
        <end position="131"/>
    </location>
</feature>
<feature type="domain" description="ABC transporter" evidence="14">
    <location>
        <begin position="308"/>
        <end position="561"/>
    </location>
</feature>
<dbReference type="PROSITE" id="PS50893">
    <property type="entry name" value="ABC_TRANSPORTER_2"/>
    <property type="match status" value="1"/>
</dbReference>
<gene>
    <name evidence="16" type="ORF">GCM10009765_55850</name>
</gene>
<evidence type="ECO:0000256" key="8">
    <source>
        <dbReference type="ARBA" id="ARBA00022741"/>
    </source>
</evidence>
<reference evidence="16 17" key="1">
    <citation type="journal article" date="2019" name="Int. J. Syst. Evol. Microbiol.">
        <title>The Global Catalogue of Microorganisms (GCM) 10K type strain sequencing project: providing services to taxonomists for standard genome sequencing and annotation.</title>
        <authorList>
            <consortium name="The Broad Institute Genomics Platform"/>
            <consortium name="The Broad Institute Genome Sequencing Center for Infectious Disease"/>
            <person name="Wu L."/>
            <person name="Ma J."/>
        </authorList>
    </citation>
    <scope>NUCLEOTIDE SEQUENCE [LARGE SCALE GENOMIC DNA]</scope>
    <source>
        <strain evidence="16 17">JCM 14718</strain>
    </source>
</reference>
<keyword evidence="5" id="KW-1003">Cell membrane</keyword>
<feature type="transmembrane region" description="Helical" evidence="13">
    <location>
        <begin position="75"/>
        <end position="101"/>
    </location>
</feature>
<feature type="domain" description="ABC transmembrane type-1" evidence="15">
    <location>
        <begin position="77"/>
        <end position="265"/>
    </location>
</feature>
<evidence type="ECO:0000256" key="9">
    <source>
        <dbReference type="ARBA" id="ARBA00022840"/>
    </source>
</evidence>
<dbReference type="CDD" id="cd06261">
    <property type="entry name" value="TM_PBP2"/>
    <property type="match status" value="1"/>
</dbReference>
<dbReference type="CDD" id="cd03257">
    <property type="entry name" value="ABC_NikE_OppD_transporters"/>
    <property type="match status" value="1"/>
</dbReference>
<evidence type="ECO:0000256" key="7">
    <source>
        <dbReference type="ARBA" id="ARBA00022692"/>
    </source>
</evidence>
<sequence length="571" mass="61018">MKSLLTFLLRSRKITVGVAIILFFVLLATIGPVMIGIDPSATGADSMQPPSAAHWLGTTQAGEDVLAQLLYGSRISLAVGLLAAVVATVVSSVVGLVGGYLRGIVDEVLSLVTSVFLVIPAMPLLIVLAGYLPSKGIESVAIIISITAWASGARSIRAQTLSIRNRDYIQAARASGETLPRIIFFEVLPNEIPLLASSFLFTILVGILAEAGLSFLGLGSLTTVSWGSMLFYAQQSQALLAGAWWWFLPPGLCIALIGTGLSLVNFGIDEYANPRLRTVRAAKVPVQQPPSPQMPSGPGFDTPPLLEIRHLSVDYLSADGPVHAVKDVSLTLHRGELLGLAGESGSGKSTLTGAVARLLGKSAQVTGGSAVYFRENDPEGADILKMGPAQLGSFRWNELSIVLQSSMNALNPVLTIGAQFDDVISRHRPGMAKKKRRELAGSLLESVGIPAHRLRGYPHELSGGMKQRTGIAMALALDPAIVILDEPTTALDVLVQRQILTLLLELRERYGFSVIFTTHDLSLLLEICDTIAIMRHGELVEYAAADDVHLRPKHEYTRELLDSLRALGVAV</sequence>
<dbReference type="InterPro" id="IPR003439">
    <property type="entry name" value="ABC_transporter-like_ATP-bd"/>
</dbReference>
<keyword evidence="6" id="KW-0997">Cell inner membrane</keyword>
<dbReference type="SUPFAM" id="SSF161098">
    <property type="entry name" value="MetI-like"/>
    <property type="match status" value="1"/>
</dbReference>
<keyword evidence="4 13" id="KW-0813">Transport</keyword>
<keyword evidence="7 13" id="KW-0812">Transmembrane</keyword>
<dbReference type="Pfam" id="PF00528">
    <property type="entry name" value="BPD_transp_1"/>
    <property type="match status" value="1"/>
</dbReference>
<dbReference type="InterPro" id="IPR027417">
    <property type="entry name" value="P-loop_NTPase"/>
</dbReference>
<feature type="transmembrane region" description="Helical" evidence="13">
    <location>
        <begin position="245"/>
        <end position="268"/>
    </location>
</feature>
<organism evidence="16 17">
    <name type="scientific">Fodinicola feengrottensis</name>
    <dbReference type="NCBI Taxonomy" id="435914"/>
    <lineage>
        <taxon>Bacteria</taxon>
        <taxon>Bacillati</taxon>
        <taxon>Actinomycetota</taxon>
        <taxon>Actinomycetes</taxon>
        <taxon>Mycobacteriales</taxon>
        <taxon>Fodinicola</taxon>
    </lineage>
</organism>
<evidence type="ECO:0000256" key="11">
    <source>
        <dbReference type="ARBA" id="ARBA00022989"/>
    </source>
</evidence>
<feature type="transmembrane region" description="Helical" evidence="13">
    <location>
        <begin position="14"/>
        <end position="37"/>
    </location>
</feature>
<evidence type="ECO:0000256" key="4">
    <source>
        <dbReference type="ARBA" id="ARBA00022448"/>
    </source>
</evidence>
<dbReference type="EMBL" id="BAAANY010000022">
    <property type="protein sequence ID" value="GAA1699266.1"/>
    <property type="molecule type" value="Genomic_DNA"/>
</dbReference>
<evidence type="ECO:0000259" key="15">
    <source>
        <dbReference type="PROSITE" id="PS50928"/>
    </source>
</evidence>
<dbReference type="InterPro" id="IPR050388">
    <property type="entry name" value="ABC_Ni/Peptide_Import"/>
</dbReference>
<dbReference type="Proteomes" id="UP001500618">
    <property type="component" value="Unassembled WGS sequence"/>
</dbReference>
<keyword evidence="17" id="KW-1185">Reference proteome</keyword>
<accession>A0ABN2I609</accession>
<evidence type="ECO:0000256" key="2">
    <source>
        <dbReference type="ARBA" id="ARBA00004202"/>
    </source>
</evidence>
<dbReference type="PANTHER" id="PTHR43297">
    <property type="entry name" value="OLIGOPEPTIDE TRANSPORT ATP-BINDING PROTEIN APPD"/>
    <property type="match status" value="1"/>
</dbReference>
<dbReference type="PANTHER" id="PTHR43297:SF14">
    <property type="entry name" value="ATPASE AAA-TYPE CORE DOMAIN-CONTAINING PROTEIN"/>
    <property type="match status" value="1"/>
</dbReference>
<name>A0ABN2I609_9ACTN</name>
<dbReference type="InterPro" id="IPR003593">
    <property type="entry name" value="AAA+_ATPase"/>
</dbReference>
<keyword evidence="10" id="KW-1278">Translocase</keyword>
<evidence type="ECO:0000259" key="14">
    <source>
        <dbReference type="PROSITE" id="PS50893"/>
    </source>
</evidence>
<evidence type="ECO:0000256" key="5">
    <source>
        <dbReference type="ARBA" id="ARBA00022475"/>
    </source>
</evidence>
<evidence type="ECO:0000256" key="6">
    <source>
        <dbReference type="ARBA" id="ARBA00022519"/>
    </source>
</evidence>
<keyword evidence="8" id="KW-0547">Nucleotide-binding</keyword>
<dbReference type="Gene3D" id="3.40.50.300">
    <property type="entry name" value="P-loop containing nucleotide triphosphate hydrolases"/>
    <property type="match status" value="1"/>
</dbReference>
<evidence type="ECO:0000256" key="1">
    <source>
        <dbReference type="ARBA" id="ARBA00004141"/>
    </source>
</evidence>
<evidence type="ECO:0000313" key="16">
    <source>
        <dbReference type="EMBL" id="GAA1699266.1"/>
    </source>
</evidence>
<dbReference type="Pfam" id="PF00005">
    <property type="entry name" value="ABC_tran"/>
    <property type="match status" value="1"/>
</dbReference>
<dbReference type="SUPFAM" id="SSF52540">
    <property type="entry name" value="P-loop containing nucleoside triphosphate hydrolases"/>
    <property type="match status" value="1"/>
</dbReference>
<comment type="similarity">
    <text evidence="13">Belongs to the binding-protein-dependent transport system permease family.</text>
</comment>
<keyword evidence="11 13" id="KW-1133">Transmembrane helix</keyword>
<dbReference type="InterPro" id="IPR000515">
    <property type="entry name" value="MetI-like"/>
</dbReference>
<comment type="subcellular location">
    <subcellularLocation>
        <location evidence="13">Cell membrane</location>
        <topology evidence="13">Multi-pass membrane protein</topology>
    </subcellularLocation>
    <subcellularLocation>
        <location evidence="2">Cell membrane</location>
        <topology evidence="2">Peripheral membrane protein</topology>
    </subcellularLocation>
    <subcellularLocation>
        <location evidence="1">Membrane</location>
        <topology evidence="1">Multi-pass membrane protein</topology>
    </subcellularLocation>
</comment>
<proteinExistence type="inferred from homology"/>
<keyword evidence="9" id="KW-0067">ATP-binding</keyword>
<keyword evidence="12 13" id="KW-0472">Membrane</keyword>
<comment type="caution">
    <text evidence="16">The sequence shown here is derived from an EMBL/GenBank/DDBJ whole genome shotgun (WGS) entry which is preliminary data.</text>
</comment>
<protein>
    <submittedName>
        <fullName evidence="16">Dipeptide/oligopeptide/nickel ABC transporter permease/ATP-binding protein</fullName>
    </submittedName>
</protein>
<comment type="similarity">
    <text evidence="3">Belongs to the ABC transporter superfamily.</text>
</comment>
<dbReference type="RefSeq" id="WP_344313360.1">
    <property type="nucleotide sequence ID" value="NZ_BAAANY010000022.1"/>
</dbReference>
<evidence type="ECO:0000256" key="3">
    <source>
        <dbReference type="ARBA" id="ARBA00005417"/>
    </source>
</evidence>
<dbReference type="InterPro" id="IPR035906">
    <property type="entry name" value="MetI-like_sf"/>
</dbReference>
<dbReference type="SMART" id="SM00382">
    <property type="entry name" value="AAA"/>
    <property type="match status" value="1"/>
</dbReference>